<reference evidence="1 2" key="2">
    <citation type="journal article" date="2021" name="Int. J. Syst. Evol. Microbiol.">
        <title>Roseibium litorale sp. nov., isolated from a tidal flat sediment and proposal for the reclassification of Labrenzia polysiphoniae as Roseibium polysiphoniae comb. nov.</title>
        <authorList>
            <person name="Liu Y."/>
            <person name="Pei T."/>
            <person name="Du J."/>
            <person name="Chao M."/>
            <person name="Deng M.R."/>
            <person name="Zhu H."/>
        </authorList>
    </citation>
    <scope>NUCLEOTIDE SEQUENCE [LARGE SCALE GENOMIC DNA]</scope>
    <source>
        <strain evidence="1 2">4C16A</strain>
    </source>
</reference>
<comment type="caution">
    <text evidence="1">The sequence shown here is derived from an EMBL/GenBank/DDBJ whole genome shotgun (WGS) entry which is preliminary data.</text>
</comment>
<reference evidence="2" key="1">
    <citation type="submission" date="2020-09" db="EMBL/GenBank/DDBJ databases">
        <title>The genome sequence of strain Labrenzia suaedae 4C16A.</title>
        <authorList>
            <person name="Liu Y."/>
        </authorList>
    </citation>
    <scope>NUCLEOTIDE SEQUENCE [LARGE SCALE GENOMIC DNA]</scope>
    <source>
        <strain evidence="2">4C16A</strain>
    </source>
</reference>
<accession>A0ABR9CH68</accession>
<dbReference type="EMBL" id="JACYXI010000001">
    <property type="protein sequence ID" value="MBD8890190.1"/>
    <property type="molecule type" value="Genomic_DNA"/>
</dbReference>
<evidence type="ECO:0000313" key="2">
    <source>
        <dbReference type="Proteomes" id="UP000632063"/>
    </source>
</evidence>
<gene>
    <name evidence="1" type="ORF">IG616_01400</name>
</gene>
<organism evidence="1 2">
    <name type="scientific">Roseibium litorale</name>
    <dbReference type="NCBI Taxonomy" id="2803841"/>
    <lineage>
        <taxon>Bacteria</taxon>
        <taxon>Pseudomonadati</taxon>
        <taxon>Pseudomonadota</taxon>
        <taxon>Alphaproteobacteria</taxon>
        <taxon>Hyphomicrobiales</taxon>
        <taxon>Stappiaceae</taxon>
        <taxon>Roseibium</taxon>
    </lineage>
</organism>
<name>A0ABR9CH68_9HYPH</name>
<sequence length="487" mass="55341">MTSGLYHDGLDAVHAFDEQVANMTASDIFLSFIFGCSVNLPAPSLLDATVFHKIMPPILRAYEKNRHHLSGRHGFRPFRFAIDPMRHGANSTASPVNRVALSFLSGRAHMGTEIEGHKRYLQKISPNYKFISREYLENENEWRSLQEKLKKEQYNFDDWPNEEFAYSAQLLNSYLKLNHPACYSSELVVTEFPNFAIQYGKELAVTMFRNGDKNYRELVDFVEWVEIEEPKSRNQILNGFKSINQHSAVFDQLITPFINYIYSIWINQYINTHDLVFRRTNFDKSDMELLQNVSLSTKARIVGSSVSVSTEKNKRLLSDALPWDDLFALIANDKEWCANMKRINTCVSNRYGDSQLMDVLNRHAEYVVSIIGANVKIDENQQTEPTASFIFSRDMFGEFFAGASELGISFLGTALRAGISAVGQVAGAQGSVSPIVITSFANDAVSALEKKTKKRKKQHSERAEEIKKARMIARYGLQLRSQFSLGS</sequence>
<protein>
    <submittedName>
        <fullName evidence="1">Uncharacterized protein</fullName>
    </submittedName>
</protein>
<proteinExistence type="predicted"/>
<keyword evidence="2" id="KW-1185">Reference proteome</keyword>
<dbReference type="RefSeq" id="WP_192145710.1">
    <property type="nucleotide sequence ID" value="NZ_JACYXI010000001.1"/>
</dbReference>
<evidence type="ECO:0000313" key="1">
    <source>
        <dbReference type="EMBL" id="MBD8890190.1"/>
    </source>
</evidence>
<dbReference type="Proteomes" id="UP000632063">
    <property type="component" value="Unassembled WGS sequence"/>
</dbReference>